<dbReference type="PANTHER" id="PTHR16466:SF6">
    <property type="entry name" value="TELOMERIC REPEAT-BINDING FACTOR 2-INTERACTING PROTEIN 1"/>
    <property type="match status" value="1"/>
</dbReference>
<reference evidence="5" key="3">
    <citation type="submission" date="2025-09" db="UniProtKB">
        <authorList>
            <consortium name="Ensembl"/>
        </authorList>
    </citation>
    <scope>IDENTIFICATION</scope>
</reference>
<dbReference type="InterPro" id="IPR039595">
    <property type="entry name" value="TE2IP/Rap1"/>
</dbReference>
<protein>
    <recommendedName>
        <fullName evidence="2">Telomeric repeat-binding factor 2-interacting protein 1</fullName>
        <shortName evidence="2">TERF2-interacting telomeric protein 1</shortName>
    </recommendedName>
    <alternativeName>
        <fullName evidence="2">Repressor/activator protein 1 homolog</fullName>
    </alternativeName>
</protein>
<dbReference type="GO" id="GO:0010833">
    <property type="term" value="P:telomere maintenance via telomere lengthening"/>
    <property type="evidence" value="ECO:0007669"/>
    <property type="project" value="UniProtKB-UniRule"/>
</dbReference>
<keyword evidence="2" id="KW-0158">Chromosome</keyword>
<evidence type="ECO:0000313" key="5">
    <source>
        <dbReference type="Ensembl" id="ENSGWIP00000045085.1"/>
    </source>
</evidence>
<comment type="function">
    <text evidence="2">Acts both as a regulator of telomere function and as a transcription regulator. Involved in the regulation of telomere length and protection as a component of the shelterin complex (telosome). Does not bind DNA directly: recruited to telomeric double-stranded 5'-TTAGGG-3' repeats via its interaction with terf2. Independently of its function in telomeres, also acts as a transcription regulator: recruited to extratelomeric 5'-TTAGGG-3' sites via its association with terf2 or other factors, and regulates gene expression.</text>
</comment>
<dbReference type="Proteomes" id="UP000694680">
    <property type="component" value="Chromosome 5"/>
</dbReference>
<feature type="compositionally biased region" description="Basic residues" evidence="3">
    <location>
        <begin position="126"/>
        <end position="138"/>
    </location>
</feature>
<reference evidence="5" key="2">
    <citation type="submission" date="2025-08" db="UniProtKB">
        <authorList>
            <consortium name="Ensembl"/>
        </authorList>
    </citation>
    <scope>IDENTIFICATION</scope>
</reference>
<dbReference type="GO" id="GO:0042162">
    <property type="term" value="F:telomeric DNA binding"/>
    <property type="evidence" value="ECO:0007669"/>
    <property type="project" value="TreeGrafter"/>
</dbReference>
<keyword evidence="2" id="KW-0010">Activator</keyword>
<dbReference type="GO" id="GO:0006355">
    <property type="term" value="P:regulation of DNA-templated transcription"/>
    <property type="evidence" value="ECO:0007669"/>
    <property type="project" value="UniProtKB-UniRule"/>
</dbReference>
<evidence type="ECO:0000256" key="2">
    <source>
        <dbReference type="RuleBase" id="RU367107"/>
    </source>
</evidence>
<sequence>MKIQSLQLPKAYEPNCKTHSVLFMTVDGDPMSFYLRPGPIKRRYQPLITAGGGTLCNVQQPGAILLIDPEEKTSIPESTYIQDCVEKNEQLDPESYRLNPEVIQRRSSRHSSKDISPRPSGEGRRRSSRGNKKGDRHV</sequence>
<dbReference type="GO" id="GO:0031848">
    <property type="term" value="P:protection from non-homologous end joining at telomere"/>
    <property type="evidence" value="ECO:0007669"/>
    <property type="project" value="TreeGrafter"/>
</dbReference>
<evidence type="ECO:0000313" key="6">
    <source>
        <dbReference type="Proteomes" id="UP000694680"/>
    </source>
</evidence>
<keyword evidence="1 2" id="KW-0539">Nucleus</keyword>
<evidence type="ECO:0000259" key="4">
    <source>
        <dbReference type="Pfam" id="PF16589"/>
    </source>
</evidence>
<evidence type="ECO:0000256" key="3">
    <source>
        <dbReference type="SAM" id="MobiDB-lite"/>
    </source>
</evidence>
<feature type="compositionally biased region" description="Basic and acidic residues" evidence="3">
    <location>
        <begin position="111"/>
        <end position="125"/>
    </location>
</feature>
<keyword evidence="2" id="KW-0804">Transcription</keyword>
<name>A0A8C5NCF3_GOUWI</name>
<feature type="region of interest" description="Disordered" evidence="3">
    <location>
        <begin position="91"/>
        <end position="138"/>
    </location>
</feature>
<reference evidence="5" key="1">
    <citation type="submission" date="2020-06" db="EMBL/GenBank/DDBJ databases">
        <authorList>
            <consortium name="Wellcome Sanger Institute Data Sharing"/>
        </authorList>
    </citation>
    <scope>NUCLEOTIDE SEQUENCE [LARGE SCALE GENOMIC DNA]</scope>
</reference>
<dbReference type="GO" id="GO:0070187">
    <property type="term" value="C:shelterin complex"/>
    <property type="evidence" value="ECO:0007669"/>
    <property type="project" value="TreeGrafter"/>
</dbReference>
<proteinExistence type="inferred from homology"/>
<keyword evidence="2" id="KW-0805">Transcription regulation</keyword>
<keyword evidence="2" id="KW-0779">Telomere</keyword>
<organism evidence="5 6">
    <name type="scientific">Gouania willdenowi</name>
    <name type="common">Blunt-snouted clingfish</name>
    <name type="synonym">Lepadogaster willdenowi</name>
    <dbReference type="NCBI Taxonomy" id="441366"/>
    <lineage>
        <taxon>Eukaryota</taxon>
        <taxon>Metazoa</taxon>
        <taxon>Chordata</taxon>
        <taxon>Craniata</taxon>
        <taxon>Vertebrata</taxon>
        <taxon>Euteleostomi</taxon>
        <taxon>Actinopterygii</taxon>
        <taxon>Neopterygii</taxon>
        <taxon>Teleostei</taxon>
        <taxon>Neoteleostei</taxon>
        <taxon>Acanthomorphata</taxon>
        <taxon>Ovalentaria</taxon>
        <taxon>Blenniimorphae</taxon>
        <taxon>Blenniiformes</taxon>
        <taxon>Gobiesocoidei</taxon>
        <taxon>Gobiesocidae</taxon>
        <taxon>Gobiesocinae</taxon>
        <taxon>Gouania</taxon>
    </lineage>
</organism>
<dbReference type="Pfam" id="PF16589">
    <property type="entry name" value="BRCT_2"/>
    <property type="match status" value="1"/>
</dbReference>
<accession>A0A8C5NCF3</accession>
<dbReference type="PANTHER" id="PTHR16466">
    <property type="entry name" value="TELOMERE REPEAT-BINDING FACTOR 2-INTERACTING PROTEIN 1"/>
    <property type="match status" value="1"/>
</dbReference>
<evidence type="ECO:0000256" key="1">
    <source>
        <dbReference type="ARBA" id="ARBA00023242"/>
    </source>
</evidence>
<dbReference type="InterPro" id="IPR001357">
    <property type="entry name" value="BRCT_dom"/>
</dbReference>
<comment type="subunit">
    <text evidence="2">Homodimer.</text>
</comment>
<dbReference type="AlphaFoldDB" id="A0A8C5NCF3"/>
<comment type="subcellular location">
    <subcellularLocation>
        <location evidence="2">Nucleus</location>
    </subcellularLocation>
    <subcellularLocation>
        <location evidence="2">Chromosome</location>
        <location evidence="2">Telomere</location>
    </subcellularLocation>
</comment>
<dbReference type="Ensembl" id="ENSGWIT00000048844.1">
    <property type="protein sequence ID" value="ENSGWIP00000045085.1"/>
    <property type="gene ID" value="ENSGWIG00000022359.1"/>
</dbReference>
<keyword evidence="6" id="KW-1185">Reference proteome</keyword>
<comment type="similarity">
    <text evidence="2">Belongs to the RAP1 family.</text>
</comment>
<feature type="domain" description="BRCT" evidence="4">
    <location>
        <begin position="22"/>
        <end position="97"/>
    </location>
</feature>